<dbReference type="PANTHER" id="PTHR46796">
    <property type="entry name" value="HTH-TYPE TRANSCRIPTIONAL ACTIVATOR RHAS-RELATED"/>
    <property type="match status" value="1"/>
</dbReference>
<dbReference type="PANTHER" id="PTHR46796:SF6">
    <property type="entry name" value="ARAC SUBFAMILY"/>
    <property type="match status" value="1"/>
</dbReference>
<dbReference type="InterPro" id="IPR018060">
    <property type="entry name" value="HTH_AraC"/>
</dbReference>
<keyword evidence="2" id="KW-0238">DNA-binding</keyword>
<keyword evidence="6" id="KW-1185">Reference proteome</keyword>
<dbReference type="Gene3D" id="1.10.10.60">
    <property type="entry name" value="Homeodomain-like"/>
    <property type="match status" value="1"/>
</dbReference>
<evidence type="ECO:0000313" key="5">
    <source>
        <dbReference type="EMBL" id="WCR10727.1"/>
    </source>
</evidence>
<feature type="domain" description="HTH araC/xylS-type" evidence="4">
    <location>
        <begin position="180"/>
        <end position="279"/>
    </location>
</feature>
<gene>
    <name evidence="5" type="ORF">JHW45_17105</name>
</gene>
<name>A0ABY7SUK6_9RHOB</name>
<proteinExistence type="predicted"/>
<dbReference type="RefSeq" id="WP_272858802.1">
    <property type="nucleotide sequence ID" value="NZ_CP067134.1"/>
</dbReference>
<dbReference type="Pfam" id="PF12833">
    <property type="entry name" value="HTH_18"/>
    <property type="match status" value="1"/>
</dbReference>
<evidence type="ECO:0000256" key="3">
    <source>
        <dbReference type="ARBA" id="ARBA00023163"/>
    </source>
</evidence>
<keyword evidence="3" id="KW-0804">Transcription</keyword>
<evidence type="ECO:0000313" key="6">
    <source>
        <dbReference type="Proteomes" id="UP001218412"/>
    </source>
</evidence>
<reference evidence="5 6" key="1">
    <citation type="submission" date="2021-01" db="EMBL/GenBank/DDBJ databases">
        <title>Biogeographic distribution of Paracoccus.</title>
        <authorList>
            <person name="Hollensteiner J."/>
            <person name="Leineberger J."/>
            <person name="Brinkhoff T."/>
            <person name="Daniel R."/>
        </authorList>
    </citation>
    <scope>NUCLEOTIDE SEQUENCE [LARGE SCALE GENOMIC DNA]</scope>
    <source>
        <strain evidence="5 6">LMG25392</strain>
    </source>
</reference>
<organism evidence="5 6">
    <name type="scientific">Paracoccus stylophorae</name>
    <dbReference type="NCBI Taxonomy" id="659350"/>
    <lineage>
        <taxon>Bacteria</taxon>
        <taxon>Pseudomonadati</taxon>
        <taxon>Pseudomonadota</taxon>
        <taxon>Alphaproteobacteria</taxon>
        <taxon>Rhodobacterales</taxon>
        <taxon>Paracoccaceae</taxon>
        <taxon>Paracoccus</taxon>
    </lineage>
</organism>
<dbReference type="PROSITE" id="PS01124">
    <property type="entry name" value="HTH_ARAC_FAMILY_2"/>
    <property type="match status" value="1"/>
</dbReference>
<sequence length="288" mass="31417">MSRHRPHEMRFGADLRAACGAFTVVGGVAKGAFVRKRSLCGRQAVQVATARNAILHDERVARSEDRAHYFLIRQLGGSARMDQGRSSVLSPGDFFLATSREGSEFSYPSASLQLSIHLPHDELSRLMGTTLAVGRHIAFDSVIGRALDRACRGGGADRGLEDLLALAVRDGAAPDLDLVDAAIGLTARRARDIALTPRDLADLLGVSLRRLQRALAAQQLTAGRLIQQARLTHVRRLLAERPDLTILACATEAGFADISGFNRVFRRECNMTPGQFRQAACRDSPRRR</sequence>
<protein>
    <submittedName>
        <fullName evidence="5">Helix-turn-helix domain-containing protein</fullName>
    </submittedName>
</protein>
<dbReference type="Proteomes" id="UP001218412">
    <property type="component" value="Chromosome"/>
</dbReference>
<dbReference type="InterPro" id="IPR009057">
    <property type="entry name" value="Homeodomain-like_sf"/>
</dbReference>
<dbReference type="SUPFAM" id="SSF46689">
    <property type="entry name" value="Homeodomain-like"/>
    <property type="match status" value="1"/>
</dbReference>
<evidence type="ECO:0000256" key="1">
    <source>
        <dbReference type="ARBA" id="ARBA00023015"/>
    </source>
</evidence>
<dbReference type="InterPro" id="IPR050204">
    <property type="entry name" value="AraC_XylS_family_regulators"/>
</dbReference>
<evidence type="ECO:0000256" key="2">
    <source>
        <dbReference type="ARBA" id="ARBA00023125"/>
    </source>
</evidence>
<keyword evidence="1" id="KW-0805">Transcription regulation</keyword>
<evidence type="ECO:0000259" key="4">
    <source>
        <dbReference type="PROSITE" id="PS01124"/>
    </source>
</evidence>
<dbReference type="SMART" id="SM00342">
    <property type="entry name" value="HTH_ARAC"/>
    <property type="match status" value="1"/>
</dbReference>
<accession>A0ABY7SUK6</accession>
<dbReference type="EMBL" id="CP067134">
    <property type="protein sequence ID" value="WCR10727.1"/>
    <property type="molecule type" value="Genomic_DNA"/>
</dbReference>